<feature type="signal peptide" evidence="1">
    <location>
        <begin position="1"/>
        <end position="19"/>
    </location>
</feature>
<protein>
    <recommendedName>
        <fullName evidence="2">NAD(P)-binding domain-containing protein</fullName>
    </recommendedName>
</protein>
<dbReference type="InterPro" id="IPR051207">
    <property type="entry name" value="ComplexI_NDUFA9_subunit"/>
</dbReference>
<dbReference type="OMA" id="PEDQFTN"/>
<dbReference type="AlphaFoldDB" id="G7EA15"/>
<name>G7EA15_MIXOS</name>
<dbReference type="Proteomes" id="UP000009131">
    <property type="component" value="Unassembled WGS sequence"/>
</dbReference>
<evidence type="ECO:0000256" key="1">
    <source>
        <dbReference type="SAM" id="SignalP"/>
    </source>
</evidence>
<dbReference type="InParanoid" id="G7EA15"/>
<accession>G7EA15</accession>
<evidence type="ECO:0000313" key="3">
    <source>
        <dbReference type="EMBL" id="GAA99675.1"/>
    </source>
</evidence>
<dbReference type="STRING" id="764103.G7EA15"/>
<sequence length="386" mass="43547">MSSHRLGLALLSSVPACSARQKATPVLRLGKRYQHDLTIKQKDGRPILRSGPGGRHSFTGHVATVFGCTGFLGRYLVHKLAKKGTQVIIPYRDEDEKRHLKVMGDLGQIVPMEWDIRNDSQIEEAVRHSDVVYNLVGRDYETKNFKFHEVHIDGARRIASIAQLAGVSRLIHVSHLNADPDSPSAVLRCKAEGEEAVKNAFPSATIVRPGWMYGHEDRLLNTLAVYPFIFRINDQQTVIKPVHVLDVAEAMAIMLDAESTAGQTFSLPGPQEYTYEQLIALAESRTYTKLQGANLPKWAMSLMTRVWENVWWPTLSPDEITRRFLDDKDNAAGTLSWDYLGMTPDQLADLSIVYFRRYRSSAYHDIADIKGLEGYKLRQSGYHTIE</sequence>
<keyword evidence="1" id="KW-0732">Signal</keyword>
<proteinExistence type="predicted"/>
<dbReference type="InterPro" id="IPR016040">
    <property type="entry name" value="NAD(P)-bd_dom"/>
</dbReference>
<dbReference type="HOGENOM" id="CLU_007383_6_4_1"/>
<dbReference type="EMBL" id="BABT02000221">
    <property type="protein sequence ID" value="GAA99675.1"/>
    <property type="molecule type" value="Genomic_DNA"/>
</dbReference>
<dbReference type="OrthoDB" id="275457at2759"/>
<feature type="domain" description="NAD(P)-binding" evidence="2">
    <location>
        <begin position="67"/>
        <end position="217"/>
    </location>
</feature>
<comment type="caution">
    <text evidence="3">The sequence shown here is derived from an EMBL/GenBank/DDBJ whole genome shotgun (WGS) entry which is preliminary data.</text>
</comment>
<keyword evidence="4" id="KW-1185">Reference proteome</keyword>
<dbReference type="Pfam" id="PF13460">
    <property type="entry name" value="NAD_binding_10"/>
    <property type="match status" value="1"/>
</dbReference>
<dbReference type="Gene3D" id="3.40.50.720">
    <property type="entry name" value="NAD(P)-binding Rossmann-like Domain"/>
    <property type="match status" value="1"/>
</dbReference>
<gene>
    <name evidence="3" type="primary">Mo06378</name>
    <name evidence="3" type="ORF">E5Q_06378</name>
</gene>
<organism evidence="3 4">
    <name type="scientific">Mixia osmundae (strain CBS 9802 / IAM 14324 / JCM 22182 / KY 12970)</name>
    <dbReference type="NCBI Taxonomy" id="764103"/>
    <lineage>
        <taxon>Eukaryota</taxon>
        <taxon>Fungi</taxon>
        <taxon>Dikarya</taxon>
        <taxon>Basidiomycota</taxon>
        <taxon>Pucciniomycotina</taxon>
        <taxon>Mixiomycetes</taxon>
        <taxon>Mixiales</taxon>
        <taxon>Mixiaceae</taxon>
        <taxon>Mixia</taxon>
    </lineage>
</organism>
<dbReference type="GO" id="GO:0005739">
    <property type="term" value="C:mitochondrion"/>
    <property type="evidence" value="ECO:0007669"/>
    <property type="project" value="TreeGrafter"/>
</dbReference>
<dbReference type="RefSeq" id="XP_014568930.1">
    <property type="nucleotide sequence ID" value="XM_014713444.1"/>
</dbReference>
<dbReference type="InterPro" id="IPR036291">
    <property type="entry name" value="NAD(P)-bd_dom_sf"/>
</dbReference>
<dbReference type="GO" id="GO:0044877">
    <property type="term" value="F:protein-containing complex binding"/>
    <property type="evidence" value="ECO:0007669"/>
    <property type="project" value="TreeGrafter"/>
</dbReference>
<evidence type="ECO:0000313" key="4">
    <source>
        <dbReference type="Proteomes" id="UP000009131"/>
    </source>
</evidence>
<evidence type="ECO:0000259" key="2">
    <source>
        <dbReference type="Pfam" id="PF13460"/>
    </source>
</evidence>
<dbReference type="SUPFAM" id="SSF51735">
    <property type="entry name" value="NAD(P)-binding Rossmann-fold domains"/>
    <property type="match status" value="1"/>
</dbReference>
<feature type="chain" id="PRO_5009955902" description="NAD(P)-binding domain-containing protein" evidence="1">
    <location>
        <begin position="20"/>
        <end position="386"/>
    </location>
</feature>
<reference evidence="3 4" key="2">
    <citation type="journal article" date="2012" name="Open Biol.">
        <title>Characteristics of nucleosomes and linker DNA regions on the genome of the basidiomycete Mixia osmundae revealed by mono- and dinucleosome mapping.</title>
        <authorList>
            <person name="Nishida H."/>
            <person name="Kondo S."/>
            <person name="Matsumoto T."/>
            <person name="Suzuki Y."/>
            <person name="Yoshikawa H."/>
            <person name="Taylor T.D."/>
            <person name="Sugiyama J."/>
        </authorList>
    </citation>
    <scope>NUCLEOTIDE SEQUENCE [LARGE SCALE GENOMIC DNA]</scope>
    <source>
        <strain evidence="4">CBS 9802 / IAM 14324 / JCM 22182 / KY 12970</strain>
    </source>
</reference>
<dbReference type="PANTHER" id="PTHR12126">
    <property type="entry name" value="NADH-UBIQUINONE OXIDOREDUCTASE 39 KDA SUBUNIT-RELATED"/>
    <property type="match status" value="1"/>
</dbReference>
<dbReference type="CDD" id="cd05271">
    <property type="entry name" value="NDUFA9_like_SDR_a"/>
    <property type="match status" value="1"/>
</dbReference>
<dbReference type="eggNOG" id="KOG2865">
    <property type="taxonomic scope" value="Eukaryota"/>
</dbReference>
<dbReference type="PANTHER" id="PTHR12126:SF11">
    <property type="entry name" value="NADH DEHYDROGENASE [UBIQUINONE] 1 ALPHA SUBCOMPLEX SUBUNIT 9, MITOCHONDRIAL"/>
    <property type="match status" value="1"/>
</dbReference>
<reference evidence="3 4" key="1">
    <citation type="journal article" date="2011" name="J. Gen. Appl. Microbiol.">
        <title>Draft genome sequencing of the enigmatic basidiomycete Mixia osmundae.</title>
        <authorList>
            <person name="Nishida H."/>
            <person name="Nagatsuka Y."/>
            <person name="Sugiyama J."/>
        </authorList>
    </citation>
    <scope>NUCLEOTIDE SEQUENCE [LARGE SCALE GENOMIC DNA]</scope>
    <source>
        <strain evidence="4">CBS 9802 / IAM 14324 / JCM 22182 / KY 12970</strain>
    </source>
</reference>